<evidence type="ECO:0000313" key="1">
    <source>
        <dbReference type="EMBL" id="PNT60496.1"/>
    </source>
</evidence>
<dbReference type="AlphaFoldDB" id="A0A2K2CEP0"/>
<evidence type="ECO:0000313" key="3">
    <source>
        <dbReference type="Proteomes" id="UP000008810"/>
    </source>
</evidence>
<reference evidence="1 2" key="1">
    <citation type="journal article" date="2010" name="Nature">
        <title>Genome sequencing and analysis of the model grass Brachypodium distachyon.</title>
        <authorList>
            <consortium name="International Brachypodium Initiative"/>
        </authorList>
    </citation>
    <scope>NUCLEOTIDE SEQUENCE [LARGE SCALE GENOMIC DNA]</scope>
    <source>
        <strain evidence="1 2">Bd21</strain>
    </source>
</reference>
<proteinExistence type="predicted"/>
<organism evidence="1">
    <name type="scientific">Brachypodium distachyon</name>
    <name type="common">Purple false brome</name>
    <name type="synonym">Trachynia distachya</name>
    <dbReference type="NCBI Taxonomy" id="15368"/>
    <lineage>
        <taxon>Eukaryota</taxon>
        <taxon>Viridiplantae</taxon>
        <taxon>Streptophyta</taxon>
        <taxon>Embryophyta</taxon>
        <taxon>Tracheophyta</taxon>
        <taxon>Spermatophyta</taxon>
        <taxon>Magnoliopsida</taxon>
        <taxon>Liliopsida</taxon>
        <taxon>Poales</taxon>
        <taxon>Poaceae</taxon>
        <taxon>BOP clade</taxon>
        <taxon>Pooideae</taxon>
        <taxon>Stipodae</taxon>
        <taxon>Brachypodieae</taxon>
        <taxon>Brachypodium</taxon>
    </lineage>
</organism>
<reference evidence="2" key="3">
    <citation type="submission" date="2018-08" db="UniProtKB">
        <authorList>
            <consortium name="EnsemblPlants"/>
        </authorList>
    </citation>
    <scope>IDENTIFICATION</scope>
    <source>
        <strain evidence="2">cv. Bd21</strain>
    </source>
</reference>
<gene>
    <name evidence="1" type="ORF">BRADI_5g00746v3</name>
</gene>
<dbReference type="InParanoid" id="A0A2K2CEP0"/>
<reference evidence="1" key="2">
    <citation type="submission" date="2017-06" db="EMBL/GenBank/DDBJ databases">
        <title>WGS assembly of Brachypodium distachyon.</title>
        <authorList>
            <consortium name="The International Brachypodium Initiative"/>
            <person name="Lucas S."/>
            <person name="Harmon-Smith M."/>
            <person name="Lail K."/>
            <person name="Tice H."/>
            <person name="Grimwood J."/>
            <person name="Bruce D."/>
            <person name="Barry K."/>
            <person name="Shu S."/>
            <person name="Lindquist E."/>
            <person name="Wang M."/>
            <person name="Pitluck S."/>
            <person name="Vogel J.P."/>
            <person name="Garvin D.F."/>
            <person name="Mockler T.C."/>
            <person name="Schmutz J."/>
            <person name="Rokhsar D."/>
            <person name="Bevan M.W."/>
        </authorList>
    </citation>
    <scope>NUCLEOTIDE SEQUENCE</scope>
    <source>
        <strain evidence="1">Bd21</strain>
    </source>
</reference>
<dbReference type="Gramene" id="PNT60496">
    <property type="protein sequence ID" value="PNT60496"/>
    <property type="gene ID" value="BRADI_5g00746v3"/>
</dbReference>
<dbReference type="FunCoup" id="A0A2K2CEP0">
    <property type="interactions" value="237"/>
</dbReference>
<sequence>MGVHCLTDKHSCVLCDDNANESMEHRSLFACPFSQGFWWRLDIDWNPDVHFLDMLISTNQFHVNNPREVLILGCWSIWNHMNYIIFQNGDRLLNVAMLFSY</sequence>
<name>A0A2K2CEP0_BRADI</name>
<dbReference type="EnsemblPlants" id="PNT60496">
    <property type="protein sequence ID" value="PNT60496"/>
    <property type="gene ID" value="BRADI_5g00746v3"/>
</dbReference>
<dbReference type="EMBL" id="CM000884">
    <property type="protein sequence ID" value="PNT60496.1"/>
    <property type="molecule type" value="Genomic_DNA"/>
</dbReference>
<evidence type="ECO:0000313" key="2">
    <source>
        <dbReference type="EnsemblPlants" id="PNT60496"/>
    </source>
</evidence>
<keyword evidence="3" id="KW-1185">Reference proteome</keyword>
<dbReference type="Proteomes" id="UP000008810">
    <property type="component" value="Chromosome 5"/>
</dbReference>
<accession>A0A2K2CEP0</accession>
<evidence type="ECO:0008006" key="4">
    <source>
        <dbReference type="Google" id="ProtNLM"/>
    </source>
</evidence>
<protein>
    <recommendedName>
        <fullName evidence="4">Reverse transcriptase zinc-binding domain-containing protein</fullName>
    </recommendedName>
</protein>
<dbReference type="OrthoDB" id="675438at2759"/>